<evidence type="ECO:0000256" key="1">
    <source>
        <dbReference type="ARBA" id="ARBA00001966"/>
    </source>
</evidence>
<accession>A0A2W7I6Y9</accession>
<evidence type="ECO:0000256" key="2">
    <source>
        <dbReference type="ARBA" id="ARBA00004717"/>
    </source>
</evidence>
<evidence type="ECO:0000313" key="14">
    <source>
        <dbReference type="Proteomes" id="UP000249542"/>
    </source>
</evidence>
<evidence type="ECO:0000256" key="5">
    <source>
        <dbReference type="ARBA" id="ARBA00023004"/>
    </source>
</evidence>
<dbReference type="Pfam" id="PF00330">
    <property type="entry name" value="Aconitase"/>
    <property type="match status" value="1"/>
</dbReference>
<dbReference type="UniPathway" id="UPA00223">
    <property type="reaction ID" value="UER00718"/>
</dbReference>
<evidence type="ECO:0000259" key="12">
    <source>
        <dbReference type="Pfam" id="PF00694"/>
    </source>
</evidence>
<dbReference type="GO" id="GO:0006099">
    <property type="term" value="P:tricarboxylic acid cycle"/>
    <property type="evidence" value="ECO:0007669"/>
    <property type="project" value="UniProtKB-UniPathway"/>
</dbReference>
<gene>
    <name evidence="13" type="ORF">LX95_00735</name>
</gene>
<comment type="catalytic activity">
    <reaction evidence="8 9">
        <text>citrate = D-threo-isocitrate</text>
        <dbReference type="Rhea" id="RHEA:10336"/>
        <dbReference type="ChEBI" id="CHEBI:15562"/>
        <dbReference type="ChEBI" id="CHEBI:16947"/>
        <dbReference type="EC" id="4.2.1.3"/>
    </reaction>
</comment>
<protein>
    <recommendedName>
        <fullName evidence="9">Aconitate hydratase</fullName>
        <shortName evidence="9">Aconitase</shortName>
        <ecNumber evidence="9">4.2.1.3</ecNumber>
    </recommendedName>
</protein>
<dbReference type="RefSeq" id="WP_111540085.1">
    <property type="nucleotide sequence ID" value="NZ_QKYV01000002.1"/>
</dbReference>
<dbReference type="InterPro" id="IPR015928">
    <property type="entry name" value="Aconitase/3IPM_dehydase_swvl"/>
</dbReference>
<dbReference type="InterPro" id="IPR001030">
    <property type="entry name" value="Acoase/IPM_deHydtase_lsu_aba"/>
</dbReference>
<dbReference type="EC" id="4.2.1.3" evidence="9"/>
<sequence length="928" mass="103632">MKETIQNLKKQLKTSKGELNFISLEKLSKEFPKIEKLPFSIKILLENALRNYDGFLVDDDHIKNLINWNPKGSENAVPYKPARVLMQDFTGVPAVVDIAAIRSEAIRKGKDGSKINPKVPVDLVIDHSVQVDFFGTDYAYKKNVEYEYKRNKERYEVLKWAQNAFENFTVVPPGMGICHQVNLEYLAKGVVERDGWAFPDSLVGTDSHTPMVNGIGVVGWGVGGIEAEAALLGQPIYFTTPKVIGLELTGKLPEGITATDMVLEITNKLRSYGVVGDFVEVFGDGLDHLSVPDRATISNMSPEFGCTVTYFPIDDQTIRYMEKTNRDEEQLELVETYCKENLLWRTGKENIEYSDVLMVDLSSLEPSVSGPKRPQDKILVKKLKDQFSNLLSEVHGRDYLPREKRELWYDEGGSGTELHQDEEGAKGQQKEEDVEVEVERNELQSVRIKRENEEYLLSDGSIVVAAITSCTNTSNPSVMLGAGLVARKAIEKGIDVKPWVKTSLAPGSKVVTNYLKRAGLLKDLEALRFHVVGYGCTTCIGNSGPLPTHIEKAIDKSDLVVSSVLSGNRNFEARIHPKIQMNFLASPMLVVAYAIAGRVDINLMEEPLATDANGQDVFLKDIWPTQGEIQEAIESATSKEDYEHEYKVIFDGEEQWKKLEAPKSLDYQWKEDSTYIKEIPFFKDISENPEAMQNIKNARVLMKLGDSVTTDHISPAGAFAEDSPAGKYLKSKGVEKGMFNSYGSRRGNHEVMMRGTFANVRINNEIASRQGGYTHYYPEDKEMTVYDAAMKYQESKTPLVVLAGTEYGSGSSRDWAAKGTDLLGVKAVIAASYERIHRSNLVGLGVLPLEFKENENAKSLGLSGEETFDIVGIEDGLTPGKELSVIARNTNGEETQFKVITRLDSQIEIEYVKHGGILQYVLRQFLEE</sequence>
<dbReference type="Gene3D" id="3.30.499.10">
    <property type="entry name" value="Aconitase, domain 3"/>
    <property type="match status" value="2"/>
</dbReference>
<feature type="domain" description="Aconitase A/isopropylmalate dehydratase small subunit swivel" evidence="12">
    <location>
        <begin position="727"/>
        <end position="853"/>
    </location>
</feature>
<dbReference type="PANTHER" id="PTHR11670">
    <property type="entry name" value="ACONITASE/IRON-RESPONSIVE ELEMENT FAMILY MEMBER"/>
    <property type="match status" value="1"/>
</dbReference>
<dbReference type="InterPro" id="IPR000573">
    <property type="entry name" value="AconitaseA/IPMdHydase_ssu_swvl"/>
</dbReference>
<dbReference type="NCBIfam" id="NF009520">
    <property type="entry name" value="PRK12881.1"/>
    <property type="match status" value="1"/>
</dbReference>
<keyword evidence="4" id="KW-0479">Metal-binding</keyword>
<dbReference type="InterPro" id="IPR015931">
    <property type="entry name" value="Acnase/IPM_dHydase_lsu_aba_1/3"/>
</dbReference>
<evidence type="ECO:0000256" key="4">
    <source>
        <dbReference type="ARBA" id="ARBA00022723"/>
    </source>
</evidence>
<dbReference type="InterPro" id="IPR044137">
    <property type="entry name" value="AcnA_IRP_Swivel"/>
</dbReference>
<dbReference type="InterPro" id="IPR006249">
    <property type="entry name" value="Aconitase/IRP2"/>
</dbReference>
<dbReference type="SUPFAM" id="SSF53732">
    <property type="entry name" value="Aconitase iron-sulfur domain"/>
    <property type="match status" value="1"/>
</dbReference>
<keyword evidence="5 9" id="KW-0408">Iron</keyword>
<dbReference type="EMBL" id="QKYV01000002">
    <property type="protein sequence ID" value="PZW42424.1"/>
    <property type="molecule type" value="Genomic_DNA"/>
</dbReference>
<name>A0A2W7I6Y9_9FLAO</name>
<keyword evidence="7 9" id="KW-0456">Lyase</keyword>
<dbReference type="NCBIfam" id="TIGR01341">
    <property type="entry name" value="aconitase_1"/>
    <property type="match status" value="1"/>
</dbReference>
<keyword evidence="14" id="KW-1185">Reference proteome</keyword>
<keyword evidence="9" id="KW-0004">4Fe-4S</keyword>
<organism evidence="13 14">
    <name type="scientific">Mesonia algae</name>
    <dbReference type="NCBI Taxonomy" id="213248"/>
    <lineage>
        <taxon>Bacteria</taxon>
        <taxon>Pseudomonadati</taxon>
        <taxon>Bacteroidota</taxon>
        <taxon>Flavobacteriia</taxon>
        <taxon>Flavobacteriales</taxon>
        <taxon>Flavobacteriaceae</taxon>
        <taxon>Mesonia</taxon>
    </lineage>
</organism>
<feature type="domain" description="Aconitase/3-isopropylmalate dehydratase large subunit alpha/beta/alpha" evidence="11">
    <location>
        <begin position="74"/>
        <end position="597"/>
    </location>
</feature>
<dbReference type="SUPFAM" id="SSF52016">
    <property type="entry name" value="LeuD/IlvD-like"/>
    <property type="match status" value="1"/>
</dbReference>
<comment type="caution">
    <text evidence="13">The sequence shown here is derived from an EMBL/GenBank/DDBJ whole genome shotgun (WGS) entry which is preliminary data.</text>
</comment>
<reference evidence="13 14" key="1">
    <citation type="submission" date="2018-06" db="EMBL/GenBank/DDBJ databases">
        <title>Genomic Encyclopedia of Archaeal and Bacterial Type Strains, Phase II (KMG-II): from individual species to whole genera.</title>
        <authorList>
            <person name="Goeker M."/>
        </authorList>
    </citation>
    <scope>NUCLEOTIDE SEQUENCE [LARGE SCALE GENOMIC DNA]</scope>
    <source>
        <strain evidence="13 14">DSM 15361</strain>
    </source>
</reference>
<evidence type="ECO:0000259" key="11">
    <source>
        <dbReference type="Pfam" id="PF00330"/>
    </source>
</evidence>
<dbReference type="Proteomes" id="UP000249542">
    <property type="component" value="Unassembled WGS sequence"/>
</dbReference>
<dbReference type="FunFam" id="3.20.19.10:FF:000001">
    <property type="entry name" value="Aconitate hydratase"/>
    <property type="match status" value="1"/>
</dbReference>
<dbReference type="GO" id="GO:0046872">
    <property type="term" value="F:metal ion binding"/>
    <property type="evidence" value="ECO:0007669"/>
    <property type="project" value="UniProtKB-KW"/>
</dbReference>
<dbReference type="NCBIfam" id="NF006757">
    <property type="entry name" value="PRK09277.1"/>
    <property type="match status" value="1"/>
</dbReference>
<comment type="similarity">
    <text evidence="3 9">Belongs to the aconitase/IPM isomerase family.</text>
</comment>
<evidence type="ECO:0000256" key="6">
    <source>
        <dbReference type="ARBA" id="ARBA00023014"/>
    </source>
</evidence>
<dbReference type="CDD" id="cd01580">
    <property type="entry name" value="AcnA_IRP_Swivel"/>
    <property type="match status" value="1"/>
</dbReference>
<evidence type="ECO:0000313" key="13">
    <source>
        <dbReference type="EMBL" id="PZW42424.1"/>
    </source>
</evidence>
<dbReference type="Gene3D" id="6.10.190.10">
    <property type="match status" value="1"/>
</dbReference>
<evidence type="ECO:0000256" key="9">
    <source>
        <dbReference type="RuleBase" id="RU361275"/>
    </source>
</evidence>
<dbReference type="InterPro" id="IPR036008">
    <property type="entry name" value="Aconitase_4Fe-4S_dom"/>
</dbReference>
<proteinExistence type="inferred from homology"/>
<feature type="compositionally biased region" description="Basic and acidic residues" evidence="10">
    <location>
        <begin position="418"/>
        <end position="432"/>
    </location>
</feature>
<comment type="pathway">
    <text evidence="2">Carbohydrate metabolism; tricarboxylic acid cycle; isocitrate from oxaloacetate: step 2/2.</text>
</comment>
<dbReference type="PRINTS" id="PR00415">
    <property type="entry name" value="ACONITASE"/>
</dbReference>
<dbReference type="AlphaFoldDB" id="A0A2W7I6Y9"/>
<dbReference type="GO" id="GO:0003994">
    <property type="term" value="F:aconitate hydratase activity"/>
    <property type="evidence" value="ECO:0007669"/>
    <property type="project" value="UniProtKB-EC"/>
</dbReference>
<dbReference type="PROSITE" id="PS00450">
    <property type="entry name" value="ACONITASE_1"/>
    <property type="match status" value="1"/>
</dbReference>
<evidence type="ECO:0000256" key="3">
    <source>
        <dbReference type="ARBA" id="ARBA00007185"/>
    </source>
</evidence>
<evidence type="ECO:0000256" key="8">
    <source>
        <dbReference type="ARBA" id="ARBA00023501"/>
    </source>
</evidence>
<dbReference type="Gene3D" id="3.20.19.10">
    <property type="entry name" value="Aconitase, domain 4"/>
    <property type="match status" value="1"/>
</dbReference>
<evidence type="ECO:0000256" key="10">
    <source>
        <dbReference type="SAM" id="MobiDB-lite"/>
    </source>
</evidence>
<dbReference type="Pfam" id="PF00694">
    <property type="entry name" value="Aconitase_C"/>
    <property type="match status" value="1"/>
</dbReference>
<dbReference type="InterPro" id="IPR018136">
    <property type="entry name" value="Aconitase_4Fe-4S_BS"/>
</dbReference>
<feature type="region of interest" description="Disordered" evidence="10">
    <location>
        <begin position="412"/>
        <end position="432"/>
    </location>
</feature>
<keyword evidence="6 9" id="KW-0411">Iron-sulfur</keyword>
<dbReference type="GO" id="GO:0051539">
    <property type="term" value="F:4 iron, 4 sulfur cluster binding"/>
    <property type="evidence" value="ECO:0007669"/>
    <property type="project" value="UniProtKB-KW"/>
</dbReference>
<comment type="function">
    <text evidence="9">Catalyzes the isomerization of citrate to isocitrate via cis-aconitate.</text>
</comment>
<comment type="cofactor">
    <cofactor evidence="1">
        <name>[4Fe-4S] cluster</name>
        <dbReference type="ChEBI" id="CHEBI:49883"/>
    </cofactor>
</comment>
<evidence type="ECO:0000256" key="7">
    <source>
        <dbReference type="ARBA" id="ARBA00023239"/>
    </source>
</evidence>